<sequence>MPNAPKTPKHGVRVPEELWQAAKRKAGDRGETLTEVIIRALTRYVRDYDD</sequence>
<dbReference type="Proteomes" id="UP001168620">
    <property type="component" value="Unassembled WGS sequence"/>
</dbReference>
<gene>
    <name evidence="1" type="ORF">QWY28_17515</name>
</gene>
<evidence type="ECO:0008006" key="3">
    <source>
        <dbReference type="Google" id="ProtNLM"/>
    </source>
</evidence>
<dbReference type="EMBL" id="JAUHJQ010000008">
    <property type="protein sequence ID" value="MDN4174764.1"/>
    <property type="molecule type" value="Genomic_DNA"/>
</dbReference>
<name>A0ABT8FJH9_9ACTN</name>
<organism evidence="1 2">
    <name type="scientific">Nocardioides oceani</name>
    <dbReference type="NCBI Taxonomy" id="3058369"/>
    <lineage>
        <taxon>Bacteria</taxon>
        <taxon>Bacillati</taxon>
        <taxon>Actinomycetota</taxon>
        <taxon>Actinomycetes</taxon>
        <taxon>Propionibacteriales</taxon>
        <taxon>Nocardioidaceae</taxon>
        <taxon>Nocardioides</taxon>
    </lineage>
</organism>
<evidence type="ECO:0000313" key="2">
    <source>
        <dbReference type="Proteomes" id="UP001168620"/>
    </source>
</evidence>
<evidence type="ECO:0000313" key="1">
    <source>
        <dbReference type="EMBL" id="MDN4174764.1"/>
    </source>
</evidence>
<proteinExistence type="predicted"/>
<dbReference type="RefSeq" id="WP_300953858.1">
    <property type="nucleotide sequence ID" value="NZ_JAUHJQ010000008.1"/>
</dbReference>
<keyword evidence="2" id="KW-1185">Reference proteome</keyword>
<dbReference type="SUPFAM" id="SSF47598">
    <property type="entry name" value="Ribbon-helix-helix"/>
    <property type="match status" value="1"/>
</dbReference>
<comment type="caution">
    <text evidence="1">The sequence shown here is derived from an EMBL/GenBank/DDBJ whole genome shotgun (WGS) entry which is preliminary data.</text>
</comment>
<protein>
    <recommendedName>
        <fullName evidence="3">CopG family transcriptional regulator</fullName>
    </recommendedName>
</protein>
<dbReference type="InterPro" id="IPR010985">
    <property type="entry name" value="Ribbon_hlx_hlx"/>
</dbReference>
<accession>A0ABT8FJH9</accession>
<reference evidence="1" key="1">
    <citation type="submission" date="2023-06" db="EMBL/GenBank/DDBJ databases">
        <title>Draft genome sequence of Nocardioides sp. SOB77.</title>
        <authorList>
            <person name="Zhang G."/>
        </authorList>
    </citation>
    <scope>NUCLEOTIDE SEQUENCE</scope>
    <source>
        <strain evidence="1">SOB77</strain>
    </source>
</reference>